<organism evidence="2 3">
    <name type="scientific">Trichoderma harzianum</name>
    <name type="common">Hypocrea lixii</name>
    <dbReference type="NCBI Taxonomy" id="5544"/>
    <lineage>
        <taxon>Eukaryota</taxon>
        <taxon>Fungi</taxon>
        <taxon>Dikarya</taxon>
        <taxon>Ascomycota</taxon>
        <taxon>Pezizomycotina</taxon>
        <taxon>Sordariomycetes</taxon>
        <taxon>Hypocreomycetidae</taxon>
        <taxon>Hypocreales</taxon>
        <taxon>Hypocreaceae</taxon>
        <taxon>Trichoderma</taxon>
    </lineage>
</organism>
<evidence type="ECO:0000313" key="2">
    <source>
        <dbReference type="EMBL" id="KKO98126.1"/>
    </source>
</evidence>
<feature type="compositionally biased region" description="Basic and acidic residues" evidence="1">
    <location>
        <begin position="92"/>
        <end position="101"/>
    </location>
</feature>
<evidence type="ECO:0000256" key="1">
    <source>
        <dbReference type="SAM" id="MobiDB-lite"/>
    </source>
</evidence>
<dbReference type="Proteomes" id="UP000034112">
    <property type="component" value="Unassembled WGS sequence"/>
</dbReference>
<feature type="compositionally biased region" description="Basic and acidic residues" evidence="1">
    <location>
        <begin position="62"/>
        <end position="71"/>
    </location>
</feature>
<evidence type="ECO:0000313" key="3">
    <source>
        <dbReference type="Proteomes" id="UP000034112"/>
    </source>
</evidence>
<feature type="region of interest" description="Disordered" evidence="1">
    <location>
        <begin position="55"/>
        <end position="166"/>
    </location>
</feature>
<comment type="caution">
    <text evidence="2">The sequence shown here is derived from an EMBL/GenBank/DDBJ whole genome shotgun (WGS) entry which is preliminary data.</text>
</comment>
<name>A0A0F9ZCG9_TRIHA</name>
<dbReference type="EMBL" id="JOKZ01000456">
    <property type="protein sequence ID" value="KKO98126.1"/>
    <property type="molecule type" value="Genomic_DNA"/>
</dbReference>
<gene>
    <name evidence="2" type="ORF">THAR02_09773</name>
</gene>
<protein>
    <submittedName>
        <fullName evidence="2">Uncharacterized protein</fullName>
    </submittedName>
</protein>
<reference evidence="3" key="1">
    <citation type="journal article" date="2015" name="Genome Announc.">
        <title>Draft whole-genome sequence of the biocontrol agent Trichoderma harzianum T6776.</title>
        <authorList>
            <person name="Baroncelli R."/>
            <person name="Piaggeschi G."/>
            <person name="Fiorini L."/>
            <person name="Bertolini E."/>
            <person name="Zapparata A."/>
            <person name="Pe M.E."/>
            <person name="Sarrocco S."/>
            <person name="Vannacci G."/>
        </authorList>
    </citation>
    <scope>NUCLEOTIDE SEQUENCE [LARGE SCALE GENOMIC DNA]</scope>
    <source>
        <strain evidence="3">T6776</strain>
    </source>
</reference>
<feature type="compositionally biased region" description="Polar residues" evidence="1">
    <location>
        <begin position="155"/>
        <end position="166"/>
    </location>
</feature>
<sequence length="166" mass="17842">MPCAGEIQLRGKELAMLETGGSSCMEESMLRGWICAVKYGLHVTEATIIIVSGSKPSTTRGHLSDRSEAQRALRGPGGRCKRCTVAPECDELPDRGRRQEIKQQGPGETPSPEPSPESTEEESSDPAGERSAGSLRRAQGMAVLPKSTRAELSRAEQSTEQSTEQS</sequence>
<proteinExistence type="predicted"/>
<accession>A0A0F9ZCG9</accession>
<dbReference type="AlphaFoldDB" id="A0A0F9ZCG9"/>